<keyword evidence="3" id="KW-1185">Reference proteome</keyword>
<name>A0A7L9WKB6_9RHOB</name>
<dbReference type="AlphaFoldDB" id="A0A7L9WKB6"/>
<dbReference type="Pfam" id="PF20569">
    <property type="entry name" value="DUF6778"/>
    <property type="match status" value="1"/>
</dbReference>
<gene>
    <name evidence="2" type="ORF">F3W81_05605</name>
</gene>
<keyword evidence="1" id="KW-0732">Signal</keyword>
<evidence type="ECO:0008006" key="4">
    <source>
        <dbReference type="Google" id="ProtNLM"/>
    </source>
</evidence>
<protein>
    <recommendedName>
        <fullName evidence="4">Lipoprotein</fullName>
    </recommendedName>
</protein>
<dbReference type="PROSITE" id="PS51257">
    <property type="entry name" value="PROKAR_LIPOPROTEIN"/>
    <property type="match status" value="1"/>
</dbReference>
<sequence length="196" mass="21248">MKLAAGVLVFWTVIALSACENVDDARVGGTPRGATATDGIRLAYDIRAVEVEVSRSLRVSESNSFYPGGDIVWREDPLGDRYEQVATILRDAARQAFAAPADGPPAVAHLRITYFHALTERARGTTGGWHNINFVLSLTEATSGAVLVAPYRVRTQIRGYGGARATEAVHRGETQKVRITRHLIEVLRSELAAPPV</sequence>
<reference evidence="2 3" key="1">
    <citation type="submission" date="2019-10" db="EMBL/GenBank/DDBJ databases">
        <title>Pseudopuniceibacterium sp. HQ09 islated from Antarctica.</title>
        <authorList>
            <person name="Liao L."/>
            <person name="Su S."/>
            <person name="Chen B."/>
            <person name="Yu Y."/>
        </authorList>
    </citation>
    <scope>NUCLEOTIDE SEQUENCE [LARGE SCALE GENOMIC DNA]</scope>
    <source>
        <strain evidence="2 3">HQ09</strain>
    </source>
</reference>
<evidence type="ECO:0000256" key="1">
    <source>
        <dbReference type="SAM" id="SignalP"/>
    </source>
</evidence>
<feature type="chain" id="PRO_5032775712" description="Lipoprotein" evidence="1">
    <location>
        <begin position="19"/>
        <end position="196"/>
    </location>
</feature>
<dbReference type="KEGG" id="pshq:F3W81_05605"/>
<dbReference type="RefSeq" id="WP_193082661.1">
    <property type="nucleotide sequence ID" value="NZ_CP045201.1"/>
</dbReference>
<evidence type="ECO:0000313" key="3">
    <source>
        <dbReference type="Proteomes" id="UP000594118"/>
    </source>
</evidence>
<dbReference type="EMBL" id="CP045201">
    <property type="protein sequence ID" value="QOL80343.1"/>
    <property type="molecule type" value="Genomic_DNA"/>
</dbReference>
<dbReference type="InterPro" id="IPR046705">
    <property type="entry name" value="DUF6778"/>
</dbReference>
<proteinExistence type="predicted"/>
<dbReference type="Proteomes" id="UP000594118">
    <property type="component" value="Chromosome"/>
</dbReference>
<accession>A0A7L9WKB6</accession>
<feature type="signal peptide" evidence="1">
    <location>
        <begin position="1"/>
        <end position="18"/>
    </location>
</feature>
<organism evidence="2 3">
    <name type="scientific">Pseudooceanicola spongiae</name>
    <dbReference type="NCBI Taxonomy" id="2613965"/>
    <lineage>
        <taxon>Bacteria</taxon>
        <taxon>Pseudomonadati</taxon>
        <taxon>Pseudomonadota</taxon>
        <taxon>Alphaproteobacteria</taxon>
        <taxon>Rhodobacterales</taxon>
        <taxon>Paracoccaceae</taxon>
        <taxon>Pseudooceanicola</taxon>
    </lineage>
</organism>
<evidence type="ECO:0000313" key="2">
    <source>
        <dbReference type="EMBL" id="QOL80343.1"/>
    </source>
</evidence>